<reference evidence="3" key="1">
    <citation type="journal article" date="2008" name="ISME J.">
        <title>Genomic patterns of recombination, clonal divergence and environment in marine microbial populations.</title>
        <authorList>
            <person name="Konstantinidis K.T."/>
            <person name="Delong E.F."/>
        </authorList>
    </citation>
    <scope>NUCLEOTIDE SEQUENCE</scope>
</reference>
<feature type="transmembrane region" description="Helical" evidence="2">
    <location>
        <begin position="681"/>
        <end position="700"/>
    </location>
</feature>
<proteinExistence type="predicted"/>
<dbReference type="EMBL" id="EU016596">
    <property type="protein sequence ID" value="ABZ07276.1"/>
    <property type="molecule type" value="Genomic_DNA"/>
</dbReference>
<feature type="transmembrane region" description="Helical" evidence="2">
    <location>
        <begin position="793"/>
        <end position="810"/>
    </location>
</feature>
<feature type="transmembrane region" description="Helical" evidence="2">
    <location>
        <begin position="330"/>
        <end position="351"/>
    </location>
</feature>
<feature type="transmembrane region" description="Helical" evidence="2">
    <location>
        <begin position="842"/>
        <end position="860"/>
    </location>
</feature>
<organism evidence="3">
    <name type="scientific">uncultured marine microorganism HF4000_ANIW133F6</name>
    <dbReference type="NCBI Taxonomy" id="455529"/>
    <lineage>
        <taxon>unclassified sequences</taxon>
        <taxon>environmental samples</taxon>
    </lineage>
</organism>
<protein>
    <submittedName>
        <fullName evidence="3">Uncharacterized BCR, YnfA/UPF0060 family protein</fullName>
    </submittedName>
</protein>
<accession>B3T3W8</accession>
<feature type="transmembrane region" description="Helical" evidence="2">
    <location>
        <begin position="404"/>
        <end position="423"/>
    </location>
</feature>
<feature type="transmembrane region" description="Helical" evidence="2">
    <location>
        <begin position="1195"/>
        <end position="1212"/>
    </location>
</feature>
<feature type="transmembrane region" description="Helical" evidence="2">
    <location>
        <begin position="1135"/>
        <end position="1154"/>
    </location>
</feature>
<keyword evidence="2" id="KW-1133">Transmembrane helix</keyword>
<feature type="transmembrane region" description="Helical" evidence="2">
    <location>
        <begin position="363"/>
        <end position="383"/>
    </location>
</feature>
<keyword evidence="2" id="KW-0812">Transmembrane</keyword>
<feature type="transmembrane region" description="Helical" evidence="2">
    <location>
        <begin position="1095"/>
        <end position="1114"/>
    </location>
</feature>
<feature type="region of interest" description="Disordered" evidence="1">
    <location>
        <begin position="136"/>
        <end position="155"/>
    </location>
</feature>
<evidence type="ECO:0000256" key="1">
    <source>
        <dbReference type="SAM" id="MobiDB-lite"/>
    </source>
</evidence>
<feature type="transmembrane region" description="Helical" evidence="2">
    <location>
        <begin position="732"/>
        <end position="750"/>
    </location>
</feature>
<feature type="transmembrane region" description="Helical" evidence="2">
    <location>
        <begin position="1267"/>
        <end position="1285"/>
    </location>
</feature>
<feature type="transmembrane region" description="Helical" evidence="2">
    <location>
        <begin position="757"/>
        <end position="773"/>
    </location>
</feature>
<name>B3T3W8_9ZZZZ</name>
<feature type="transmembrane region" description="Helical" evidence="2">
    <location>
        <begin position="488"/>
        <end position="505"/>
    </location>
</feature>
<feature type="transmembrane region" description="Helical" evidence="2">
    <location>
        <begin position="282"/>
        <end position="299"/>
    </location>
</feature>
<feature type="transmembrane region" description="Helical" evidence="2">
    <location>
        <begin position="224"/>
        <end position="241"/>
    </location>
</feature>
<sequence length="1322" mass="141656">MPVAWRRRQGWSSERCSPWRPTPTIGFQLIRKPAIHDARGFHRCTGIERGCGYRRWTGIESGMRLSLGDPPDTVVSAEDRDDRIIRERRFRMGGNIDIADIDVGSGDSVSDSVEATEKEPELDEALGDVFDPFSAPSGKDPGAVQRDGSVQSAPESDLVTTMARDGEKRVNWSLMVAMIFVFSALSVVAGTTFPPAVSLLILLALAAVGFSLGERWVPNRDLHILGVTWVIISMKVLYGLAVELNRWELGPFLPISVEMLAVLLLALVALNVFVAYRHNHDAIAAQATLVLLAIASTAGSVGGEIGVAVMILVATLLLHSIALHRNSGNLAALGIAASNLWIGMHALTGGFEAGSLRILPLETPLLLFLLLMLVTGVNASMAARFAREENWFSLGFQALGLGKPGLWGVSISMGMVGALLAVASSREDVGYALGMVTFLGAAFGGSYLVVRGVERDRVALPLLAGGMALSLLLLLGDSSESVLPLDRYESFTVFAALITGFVMLRDQDRVSDRVLWLGSIAVLILLVILVPAESKADGGDGGVMLLAMLAALHLGTGTLAIKRNAPALAGVTVLLPWSWILVEELLQEAIRTVLVANDRIDPGSIIDLSPEPLAVYLGLAAILMLVVNLRMGETGVNLASGFLGITEISASIRDSGILQLWSMGLWLPLITVVVMSQLGGFTAVTLLAITALLCGLHLAVEFSGRRLGDPVAMLAMIAVGLTVLQWRHGLDSMWMIFVTIAAATILLRAGVDEEAKFTQGMALMSLPILATITSKNPMRILAESDELPSLEPAIIAVVCMAAILLCYLPRAAQMENLLKPALAALWLICITIGLAMQEADSTAINASIAIFAATSIWLVARGEIRSELKSLARRDARLVMAGNADEALLLNDKGAIAGYDPRLAELEAKRAKRRDLKATDDLDELYITDVSHRPTIVLVILTLILGVDIVWGFVNGPSPMILLVTGIFATILVAIARLRTRGLELELPNFLGLEMPIALAICGIVAAHVAGHLGPAGSKMELLDMAVVTILVLELVVISLWNQDNLLDRIPIAIDWFVLPLLIGRTLGVLMVESLPAPFTVNPFDGLLIDWKMPWLLLEGLLILAVLTDSWIDARRTSVGRDSHNSSTGRGARTYAYVLLSWGPAGILAVANAIYQGRKHEQVEAVGLALLAVPLALISISNLHAPTWELIPESTYFLGLLMLALVAASILTKNGHWTMMAAIDSHILIIVGTLALGQYILIPITLILASTTLWVVGILHLRKVLRIWGLVDLIAAVIIILLLFGPASLGAGGLFLLLAVVGVELALVTWLGQRNEDALLQD</sequence>
<feature type="transmembrane region" description="Helical" evidence="2">
    <location>
        <begin position="514"/>
        <end position="532"/>
    </location>
</feature>
<feature type="transmembrane region" description="Helical" evidence="2">
    <location>
        <begin position="429"/>
        <end position="450"/>
    </location>
</feature>
<feature type="transmembrane region" description="Helical" evidence="2">
    <location>
        <begin position="1166"/>
        <end position="1183"/>
    </location>
</feature>
<feature type="transmembrane region" description="Helical" evidence="2">
    <location>
        <begin position="960"/>
        <end position="978"/>
    </location>
</feature>
<feature type="transmembrane region" description="Helical" evidence="2">
    <location>
        <begin position="707"/>
        <end position="726"/>
    </location>
</feature>
<feature type="transmembrane region" description="Helical" evidence="2">
    <location>
        <begin position="990"/>
        <end position="1010"/>
    </location>
</feature>
<feature type="transmembrane region" description="Helical" evidence="2">
    <location>
        <begin position="457"/>
        <end position="476"/>
    </location>
</feature>
<feature type="transmembrane region" description="Helical" evidence="2">
    <location>
        <begin position="195"/>
        <end position="212"/>
    </location>
</feature>
<evidence type="ECO:0000313" key="3">
    <source>
        <dbReference type="EMBL" id="ABZ07276.1"/>
    </source>
</evidence>
<feature type="transmembrane region" description="Helical" evidence="2">
    <location>
        <begin position="613"/>
        <end position="631"/>
    </location>
</feature>
<feature type="transmembrane region" description="Helical" evidence="2">
    <location>
        <begin position="253"/>
        <end position="275"/>
    </location>
</feature>
<feature type="transmembrane region" description="Helical" evidence="2">
    <location>
        <begin position="170"/>
        <end position="189"/>
    </location>
</feature>
<feature type="transmembrane region" description="Helical" evidence="2">
    <location>
        <begin position="1227"/>
        <end position="1255"/>
    </location>
</feature>
<feature type="transmembrane region" description="Helical" evidence="2">
    <location>
        <begin position="544"/>
        <end position="561"/>
    </location>
</feature>
<feature type="transmembrane region" description="Helical" evidence="2">
    <location>
        <begin position="1291"/>
        <end position="1311"/>
    </location>
</feature>
<feature type="transmembrane region" description="Helical" evidence="2">
    <location>
        <begin position="1053"/>
        <end position="1075"/>
    </location>
</feature>
<evidence type="ECO:0000256" key="2">
    <source>
        <dbReference type="SAM" id="Phobius"/>
    </source>
</evidence>
<feature type="transmembrane region" description="Helical" evidence="2">
    <location>
        <begin position="305"/>
        <end position="323"/>
    </location>
</feature>
<feature type="transmembrane region" description="Helical" evidence="2">
    <location>
        <begin position="935"/>
        <end position="954"/>
    </location>
</feature>
<feature type="transmembrane region" description="Helical" evidence="2">
    <location>
        <begin position="817"/>
        <end position="836"/>
    </location>
</feature>
<feature type="transmembrane region" description="Helical" evidence="2">
    <location>
        <begin position="1022"/>
        <end position="1041"/>
    </location>
</feature>
<gene>
    <name evidence="3" type="ORF">ALOHA_HF4000ANIW133F6ctg1g27</name>
</gene>
<keyword evidence="2" id="KW-0472">Membrane</keyword>